<dbReference type="GO" id="GO:0046872">
    <property type="term" value="F:metal ion binding"/>
    <property type="evidence" value="ECO:0007669"/>
    <property type="project" value="UniProtKB-KW"/>
</dbReference>
<dbReference type="RefSeq" id="WP_185694576.1">
    <property type="nucleotide sequence ID" value="NZ_JACHVA010000137.1"/>
</dbReference>
<evidence type="ECO:0000313" key="9">
    <source>
        <dbReference type="EMBL" id="MBC2603956.1"/>
    </source>
</evidence>
<evidence type="ECO:0000256" key="1">
    <source>
        <dbReference type="ARBA" id="ARBA00001946"/>
    </source>
</evidence>
<evidence type="ECO:0000313" key="10">
    <source>
        <dbReference type="Proteomes" id="UP000525652"/>
    </source>
</evidence>
<feature type="region of interest" description="Disordered" evidence="8">
    <location>
        <begin position="1"/>
        <end position="24"/>
    </location>
</feature>
<evidence type="ECO:0000256" key="6">
    <source>
        <dbReference type="ARBA" id="ARBA00023229"/>
    </source>
</evidence>
<dbReference type="GO" id="GO:0004659">
    <property type="term" value="F:prenyltransferase activity"/>
    <property type="evidence" value="ECO:0007669"/>
    <property type="project" value="InterPro"/>
</dbReference>
<comment type="cofactor">
    <cofactor evidence="1">
        <name>Mg(2+)</name>
        <dbReference type="ChEBI" id="CHEBI:18420"/>
    </cofactor>
</comment>
<accession>A0A7X1B1L3</accession>
<gene>
    <name evidence="9" type="ORF">H5P30_19420</name>
</gene>
<dbReference type="AlphaFoldDB" id="A0A7X1B1L3"/>
<dbReference type="EMBL" id="JACHVA010000137">
    <property type="protein sequence ID" value="MBC2603956.1"/>
    <property type="molecule type" value="Genomic_DNA"/>
</dbReference>
<dbReference type="InterPro" id="IPR000092">
    <property type="entry name" value="Polyprenyl_synt"/>
</dbReference>
<dbReference type="GO" id="GO:0008299">
    <property type="term" value="P:isoprenoid biosynthetic process"/>
    <property type="evidence" value="ECO:0007669"/>
    <property type="project" value="UniProtKB-KW"/>
</dbReference>
<dbReference type="PANTHER" id="PTHR43281:SF1">
    <property type="entry name" value="FARNESYL DIPHOSPHATE SYNTHASE"/>
    <property type="match status" value="1"/>
</dbReference>
<name>A0A7X1B1L3_9BACT</name>
<dbReference type="InterPro" id="IPR033749">
    <property type="entry name" value="Polyprenyl_synt_CS"/>
</dbReference>
<keyword evidence="5" id="KW-0460">Magnesium</keyword>
<keyword evidence="3 7" id="KW-0808">Transferase</keyword>
<keyword evidence="10" id="KW-1185">Reference proteome</keyword>
<dbReference type="Pfam" id="PF00348">
    <property type="entry name" value="polyprenyl_synt"/>
    <property type="match status" value="1"/>
</dbReference>
<dbReference type="SUPFAM" id="SSF48576">
    <property type="entry name" value="Terpenoid synthases"/>
    <property type="match status" value="1"/>
</dbReference>
<dbReference type="Gene3D" id="1.10.600.10">
    <property type="entry name" value="Farnesyl Diphosphate Synthase"/>
    <property type="match status" value="1"/>
</dbReference>
<evidence type="ECO:0000256" key="2">
    <source>
        <dbReference type="ARBA" id="ARBA00006706"/>
    </source>
</evidence>
<sequence>MKTARQTRTLPPIFKIPSSPPSEKGMSLEEAVDYALSAEGSGFRKRLAMEAGRASGLSLAQAGDLAEGIEMFHHASLIFDDLPAMDDASERRGRACLHRVAGEGVSILAALALVNRAYTLCWKVAADFPAHSHAASRLVDLCIGELGLLTGQARDLSYSREKGPDEVRAIAGLKTGALLRLTILLPAILGGVSSHDRLLLFRVADAWGLAYQGMDDFSDMMGEAFPTGKTGNRDEKLDRPNLVLALGADQAAAAVSAALREAEENLETLGLRWGGLAEFHALLCQKEAEVCRALDAA</sequence>
<dbReference type="PANTHER" id="PTHR43281">
    <property type="entry name" value="FARNESYL DIPHOSPHATE SYNTHASE"/>
    <property type="match status" value="1"/>
</dbReference>
<comment type="caution">
    <text evidence="9">The sequence shown here is derived from an EMBL/GenBank/DDBJ whole genome shotgun (WGS) entry which is preliminary data.</text>
</comment>
<protein>
    <submittedName>
        <fullName evidence="9">Polyprenyl synthetase family protein</fullName>
    </submittedName>
</protein>
<organism evidence="9 10">
    <name type="scientific">Puniceicoccus vermicola</name>
    <dbReference type="NCBI Taxonomy" id="388746"/>
    <lineage>
        <taxon>Bacteria</taxon>
        <taxon>Pseudomonadati</taxon>
        <taxon>Verrucomicrobiota</taxon>
        <taxon>Opitutia</taxon>
        <taxon>Puniceicoccales</taxon>
        <taxon>Puniceicoccaceae</taxon>
        <taxon>Puniceicoccus</taxon>
    </lineage>
</organism>
<dbReference type="Proteomes" id="UP000525652">
    <property type="component" value="Unassembled WGS sequence"/>
</dbReference>
<proteinExistence type="inferred from homology"/>
<dbReference type="SFLD" id="SFLDS00005">
    <property type="entry name" value="Isoprenoid_Synthase_Type_I"/>
    <property type="match status" value="1"/>
</dbReference>
<keyword evidence="6" id="KW-0414">Isoprene biosynthesis</keyword>
<comment type="similarity">
    <text evidence="2 7">Belongs to the FPP/GGPP synthase family.</text>
</comment>
<evidence type="ECO:0000256" key="4">
    <source>
        <dbReference type="ARBA" id="ARBA00022723"/>
    </source>
</evidence>
<evidence type="ECO:0000256" key="8">
    <source>
        <dbReference type="SAM" id="MobiDB-lite"/>
    </source>
</evidence>
<keyword evidence="4" id="KW-0479">Metal-binding</keyword>
<dbReference type="InterPro" id="IPR008949">
    <property type="entry name" value="Isoprenoid_synthase_dom_sf"/>
</dbReference>
<evidence type="ECO:0000256" key="3">
    <source>
        <dbReference type="ARBA" id="ARBA00022679"/>
    </source>
</evidence>
<evidence type="ECO:0000256" key="5">
    <source>
        <dbReference type="ARBA" id="ARBA00022842"/>
    </source>
</evidence>
<reference evidence="9 10" key="1">
    <citation type="submission" date="2020-07" db="EMBL/GenBank/DDBJ databases">
        <authorList>
            <person name="Feng X."/>
        </authorList>
    </citation>
    <scope>NUCLEOTIDE SEQUENCE [LARGE SCALE GENOMIC DNA]</scope>
    <source>
        <strain evidence="9 10">JCM14086</strain>
    </source>
</reference>
<dbReference type="PROSITE" id="PS00723">
    <property type="entry name" value="POLYPRENYL_SYNTHASE_1"/>
    <property type="match status" value="1"/>
</dbReference>
<evidence type="ECO:0000256" key="7">
    <source>
        <dbReference type="RuleBase" id="RU004466"/>
    </source>
</evidence>